<dbReference type="Gene3D" id="1.10.287.470">
    <property type="entry name" value="Helix hairpin bin"/>
    <property type="match status" value="1"/>
</dbReference>
<dbReference type="Gene3D" id="2.40.50.100">
    <property type="match status" value="1"/>
</dbReference>
<accession>A0A4R3JAG9</accession>
<keyword evidence="4" id="KW-1133">Transmembrane helix</keyword>
<dbReference type="SUPFAM" id="SSF111369">
    <property type="entry name" value="HlyD-like secretion proteins"/>
    <property type="match status" value="2"/>
</dbReference>
<feature type="compositionally biased region" description="Polar residues" evidence="3">
    <location>
        <begin position="1"/>
        <end position="17"/>
    </location>
</feature>
<dbReference type="PANTHER" id="PTHR30386">
    <property type="entry name" value="MEMBRANE FUSION SUBUNIT OF EMRAB-TOLC MULTIDRUG EFFLUX PUMP"/>
    <property type="match status" value="1"/>
</dbReference>
<dbReference type="Pfam" id="PF25917">
    <property type="entry name" value="BSH_RND"/>
    <property type="match status" value="1"/>
</dbReference>
<dbReference type="RefSeq" id="WP_132938994.1">
    <property type="nucleotide sequence ID" value="NZ_CP119676.1"/>
</dbReference>
<comment type="caution">
    <text evidence="7">The sequence shown here is derived from an EMBL/GenBank/DDBJ whole genome shotgun (WGS) entry which is preliminary data.</text>
</comment>
<feature type="domain" description="Multidrug resistance protein MdtA-like barrel-sandwich hybrid" evidence="5">
    <location>
        <begin position="81"/>
        <end position="265"/>
    </location>
</feature>
<evidence type="ECO:0000313" key="7">
    <source>
        <dbReference type="EMBL" id="TCS62544.1"/>
    </source>
</evidence>
<evidence type="ECO:0000256" key="4">
    <source>
        <dbReference type="SAM" id="Phobius"/>
    </source>
</evidence>
<feature type="coiled-coil region" evidence="2">
    <location>
        <begin position="121"/>
        <end position="155"/>
    </location>
</feature>
<feature type="transmembrane region" description="Helical" evidence="4">
    <location>
        <begin position="46"/>
        <end position="64"/>
    </location>
</feature>
<dbReference type="PANTHER" id="PTHR30386:SF19">
    <property type="entry name" value="MULTIDRUG EXPORT PROTEIN EMRA-RELATED"/>
    <property type="match status" value="1"/>
</dbReference>
<keyword evidence="4" id="KW-0472">Membrane</keyword>
<keyword evidence="2" id="KW-0175">Coiled coil</keyword>
<reference evidence="7 8" key="1">
    <citation type="submission" date="2019-03" db="EMBL/GenBank/DDBJ databases">
        <title>Genomic Encyclopedia of Type Strains, Phase IV (KMG-IV): sequencing the most valuable type-strain genomes for metagenomic binning, comparative biology and taxonomic classification.</title>
        <authorList>
            <person name="Goeker M."/>
        </authorList>
    </citation>
    <scope>NUCLEOTIDE SEQUENCE [LARGE SCALE GENOMIC DNA]</scope>
    <source>
        <strain evidence="7 8">DSM 101688</strain>
    </source>
</reference>
<dbReference type="InterPro" id="IPR058625">
    <property type="entry name" value="MdtA-like_BSH"/>
</dbReference>
<name>A0A4R3JAG9_9PROT</name>
<protein>
    <submittedName>
        <fullName evidence="7">Membrane fusion protein (Multidrug efflux system)</fullName>
    </submittedName>
</protein>
<evidence type="ECO:0000259" key="5">
    <source>
        <dbReference type="Pfam" id="PF25917"/>
    </source>
</evidence>
<keyword evidence="4" id="KW-0812">Transmembrane</keyword>
<dbReference type="AlphaFoldDB" id="A0A4R3JAG9"/>
<dbReference type="EMBL" id="SLZW01000005">
    <property type="protein sequence ID" value="TCS62544.1"/>
    <property type="molecule type" value="Genomic_DNA"/>
</dbReference>
<dbReference type="Gene3D" id="2.40.30.170">
    <property type="match status" value="1"/>
</dbReference>
<dbReference type="OrthoDB" id="9811754at2"/>
<feature type="region of interest" description="Disordered" evidence="3">
    <location>
        <begin position="1"/>
        <end position="36"/>
    </location>
</feature>
<organism evidence="7 8">
    <name type="scientific">Varunaivibrio sulfuroxidans</name>
    <dbReference type="NCBI Taxonomy" id="1773489"/>
    <lineage>
        <taxon>Bacteria</taxon>
        <taxon>Pseudomonadati</taxon>
        <taxon>Pseudomonadota</taxon>
        <taxon>Alphaproteobacteria</taxon>
        <taxon>Rhodospirillales</taxon>
        <taxon>Magnetovibrionaceae</taxon>
        <taxon>Varunaivibrio</taxon>
    </lineage>
</organism>
<evidence type="ECO:0000256" key="1">
    <source>
        <dbReference type="ARBA" id="ARBA00004196"/>
    </source>
</evidence>
<dbReference type="GO" id="GO:0030313">
    <property type="term" value="C:cell envelope"/>
    <property type="evidence" value="ECO:0007669"/>
    <property type="project" value="UniProtKB-SubCell"/>
</dbReference>
<proteinExistence type="predicted"/>
<sequence>MTTNPTSDSPSATSPRNAPSADLAGDEAATQTQAKPSSKRRIFRRIALYLIPAIVIVGGVSFYFSQGRYISTENAYIKADKVDISTQVSGPLLSVNVRENQDVKKGDILFRIDPAPFKVALERSEAELARARSAIATLRADYQRMEAERKLAQVNLAYARKVFDRQSRLAKTNVVSVTALDAARHDLNVARQQRDVVKQQEAGIVASLNGDPKTPTENIPSFQAARAARDQAALELSHTDVKAPFDGIASQVPQVGQFVATGTPVMSLISRRNVWVEANFKETDLTNVHALQPATITIDTYPGRTWKARVQSISPGTGAVYSVLPAQNATGNWVKVVQRIAVRIALLPETGAPPLRAGMSAVVTIDTGVRRTLGSLLSDLGLTSNKRADRS</sequence>
<dbReference type="GO" id="GO:0055085">
    <property type="term" value="P:transmembrane transport"/>
    <property type="evidence" value="ECO:0007669"/>
    <property type="project" value="InterPro"/>
</dbReference>
<dbReference type="InterPro" id="IPR058792">
    <property type="entry name" value="Beta-barrel_RND_2"/>
</dbReference>
<feature type="domain" description="CusB-like beta-barrel" evidence="6">
    <location>
        <begin position="273"/>
        <end position="317"/>
    </location>
</feature>
<evidence type="ECO:0000256" key="2">
    <source>
        <dbReference type="SAM" id="Coils"/>
    </source>
</evidence>
<gene>
    <name evidence="7" type="ORF">EDD55_10590</name>
</gene>
<dbReference type="Proteomes" id="UP000295304">
    <property type="component" value="Unassembled WGS sequence"/>
</dbReference>
<comment type="subcellular location">
    <subcellularLocation>
        <location evidence="1">Cell envelope</location>
    </subcellularLocation>
</comment>
<dbReference type="Pfam" id="PF25954">
    <property type="entry name" value="Beta-barrel_RND_2"/>
    <property type="match status" value="1"/>
</dbReference>
<dbReference type="InterPro" id="IPR050739">
    <property type="entry name" value="MFP"/>
</dbReference>
<evidence type="ECO:0000256" key="3">
    <source>
        <dbReference type="SAM" id="MobiDB-lite"/>
    </source>
</evidence>
<evidence type="ECO:0000259" key="6">
    <source>
        <dbReference type="Pfam" id="PF25954"/>
    </source>
</evidence>
<evidence type="ECO:0000313" key="8">
    <source>
        <dbReference type="Proteomes" id="UP000295304"/>
    </source>
</evidence>
<keyword evidence="8" id="KW-1185">Reference proteome</keyword>